<reference evidence="2" key="1">
    <citation type="journal article" date="2021" name="IMA Fungus">
        <title>Genomic characterization of three marine fungi, including Emericellopsis atlantica sp. nov. with signatures of a generalist lifestyle and marine biomass degradation.</title>
        <authorList>
            <person name="Hagestad O.C."/>
            <person name="Hou L."/>
            <person name="Andersen J.H."/>
            <person name="Hansen E.H."/>
            <person name="Altermark B."/>
            <person name="Li C."/>
            <person name="Kuhnert E."/>
            <person name="Cox R.J."/>
            <person name="Crous P.W."/>
            <person name="Spatafora J.W."/>
            <person name="Lail K."/>
            <person name="Amirebrahimi M."/>
            <person name="Lipzen A."/>
            <person name="Pangilinan J."/>
            <person name="Andreopoulos W."/>
            <person name="Hayes R.D."/>
            <person name="Ng V."/>
            <person name="Grigoriev I.V."/>
            <person name="Jackson S.A."/>
            <person name="Sutton T.D.S."/>
            <person name="Dobson A.D.W."/>
            <person name="Rama T."/>
        </authorList>
    </citation>
    <scope>NUCLEOTIDE SEQUENCE</scope>
    <source>
        <strain evidence="2">TRa018bII</strain>
    </source>
</reference>
<gene>
    <name evidence="2" type="ORF">BJ875DRAFT_412997</name>
</gene>
<evidence type="ECO:0000313" key="2">
    <source>
        <dbReference type="EMBL" id="KAG9228222.1"/>
    </source>
</evidence>
<proteinExistence type="predicted"/>
<dbReference type="EMBL" id="MU252015">
    <property type="protein sequence ID" value="KAG9228222.1"/>
    <property type="molecule type" value="Genomic_DNA"/>
</dbReference>
<organism evidence="2 3">
    <name type="scientific">Amylocarpus encephaloides</name>
    <dbReference type="NCBI Taxonomy" id="45428"/>
    <lineage>
        <taxon>Eukaryota</taxon>
        <taxon>Fungi</taxon>
        <taxon>Dikarya</taxon>
        <taxon>Ascomycota</taxon>
        <taxon>Pezizomycotina</taxon>
        <taxon>Leotiomycetes</taxon>
        <taxon>Helotiales</taxon>
        <taxon>Helotiales incertae sedis</taxon>
        <taxon>Amylocarpus</taxon>
    </lineage>
</organism>
<dbReference type="Proteomes" id="UP000824998">
    <property type="component" value="Unassembled WGS sequence"/>
</dbReference>
<evidence type="ECO:0000256" key="1">
    <source>
        <dbReference type="SAM" id="Phobius"/>
    </source>
</evidence>
<accession>A0A9P8BZL3</accession>
<comment type="caution">
    <text evidence="2">The sequence shown here is derived from an EMBL/GenBank/DDBJ whole genome shotgun (WGS) entry which is preliminary data.</text>
</comment>
<protein>
    <submittedName>
        <fullName evidence="2">Uncharacterized protein</fullName>
    </submittedName>
</protein>
<sequence length="73" mass="7929">MGQGFSGPSAFKWLGFTDKATAVLQANPLYLVILLIVLVSMGGIIGLAYYIHFKTNKPYRKPKEVKGAKGGKK</sequence>
<keyword evidence="1" id="KW-0472">Membrane</keyword>
<keyword evidence="1" id="KW-0812">Transmembrane</keyword>
<dbReference type="AlphaFoldDB" id="A0A9P8BZL3"/>
<evidence type="ECO:0000313" key="3">
    <source>
        <dbReference type="Proteomes" id="UP000824998"/>
    </source>
</evidence>
<name>A0A9P8BZL3_9HELO</name>
<keyword evidence="1" id="KW-1133">Transmembrane helix</keyword>
<keyword evidence="3" id="KW-1185">Reference proteome</keyword>
<feature type="transmembrane region" description="Helical" evidence="1">
    <location>
        <begin position="29"/>
        <end position="51"/>
    </location>
</feature>